<evidence type="ECO:0000256" key="2">
    <source>
        <dbReference type="ARBA" id="ARBA00010617"/>
    </source>
</evidence>
<dbReference type="Pfam" id="PF00067">
    <property type="entry name" value="p450"/>
    <property type="match status" value="1"/>
</dbReference>
<evidence type="ECO:0000256" key="5">
    <source>
        <dbReference type="ARBA" id="ARBA00023004"/>
    </source>
</evidence>
<dbReference type="EMBL" id="ML975490">
    <property type="protein sequence ID" value="KAF1828860.1"/>
    <property type="molecule type" value="Genomic_DNA"/>
</dbReference>
<comment type="cofactor">
    <cofactor evidence="1">
        <name>heme</name>
        <dbReference type="ChEBI" id="CHEBI:30413"/>
    </cofactor>
</comment>
<keyword evidence="4" id="KW-0560">Oxidoreductase</keyword>
<dbReference type="GO" id="GO:0020037">
    <property type="term" value="F:heme binding"/>
    <property type="evidence" value="ECO:0007669"/>
    <property type="project" value="InterPro"/>
</dbReference>
<evidence type="ECO:0000256" key="4">
    <source>
        <dbReference type="ARBA" id="ARBA00023002"/>
    </source>
</evidence>
<dbReference type="Gene3D" id="1.10.630.10">
    <property type="entry name" value="Cytochrome P450"/>
    <property type="match status" value="1"/>
</dbReference>
<keyword evidence="5" id="KW-0408">Iron</keyword>
<organism evidence="7 8">
    <name type="scientific">Decorospora gaudefroyi</name>
    <dbReference type="NCBI Taxonomy" id="184978"/>
    <lineage>
        <taxon>Eukaryota</taxon>
        <taxon>Fungi</taxon>
        <taxon>Dikarya</taxon>
        <taxon>Ascomycota</taxon>
        <taxon>Pezizomycotina</taxon>
        <taxon>Dothideomycetes</taxon>
        <taxon>Pleosporomycetidae</taxon>
        <taxon>Pleosporales</taxon>
        <taxon>Pleosporineae</taxon>
        <taxon>Pleosporaceae</taxon>
        <taxon>Decorospora</taxon>
    </lineage>
</organism>
<evidence type="ECO:0000313" key="7">
    <source>
        <dbReference type="EMBL" id="KAF1828860.1"/>
    </source>
</evidence>
<proteinExistence type="inferred from homology"/>
<dbReference type="InterPro" id="IPR001128">
    <property type="entry name" value="Cyt_P450"/>
</dbReference>
<keyword evidence="8" id="KW-1185">Reference proteome</keyword>
<dbReference type="PANTHER" id="PTHR24305:SF157">
    <property type="entry name" value="N-ACETYLTRYPTOPHAN 6-HYDROXYLASE IVOC-RELATED"/>
    <property type="match status" value="1"/>
</dbReference>
<dbReference type="GO" id="GO:0016705">
    <property type="term" value="F:oxidoreductase activity, acting on paired donors, with incorporation or reduction of molecular oxygen"/>
    <property type="evidence" value="ECO:0007669"/>
    <property type="project" value="InterPro"/>
</dbReference>
<evidence type="ECO:0000256" key="6">
    <source>
        <dbReference type="ARBA" id="ARBA00023033"/>
    </source>
</evidence>
<reference evidence="7" key="1">
    <citation type="submission" date="2020-01" db="EMBL/GenBank/DDBJ databases">
        <authorList>
            <consortium name="DOE Joint Genome Institute"/>
            <person name="Haridas S."/>
            <person name="Albert R."/>
            <person name="Binder M."/>
            <person name="Bloem J."/>
            <person name="Labutti K."/>
            <person name="Salamov A."/>
            <person name="Andreopoulos B."/>
            <person name="Baker S.E."/>
            <person name="Barry K."/>
            <person name="Bills G."/>
            <person name="Bluhm B.H."/>
            <person name="Cannon C."/>
            <person name="Castanera R."/>
            <person name="Culley D.E."/>
            <person name="Daum C."/>
            <person name="Ezra D."/>
            <person name="Gonzalez J.B."/>
            <person name="Henrissat B."/>
            <person name="Kuo A."/>
            <person name="Liang C."/>
            <person name="Lipzen A."/>
            <person name="Lutzoni F."/>
            <person name="Magnuson J."/>
            <person name="Mondo S."/>
            <person name="Nolan M."/>
            <person name="Ohm R."/>
            <person name="Pangilinan J."/>
            <person name="Park H.-J."/>
            <person name="Ramirez L."/>
            <person name="Alfaro M."/>
            <person name="Sun H."/>
            <person name="Tritt A."/>
            <person name="Yoshinaga Y."/>
            <person name="Zwiers L.-H."/>
            <person name="Turgeon B.G."/>
            <person name="Goodwin S.B."/>
            <person name="Spatafora J.W."/>
            <person name="Crous P.W."/>
            <person name="Grigoriev I.V."/>
        </authorList>
    </citation>
    <scope>NUCLEOTIDE SEQUENCE</scope>
    <source>
        <strain evidence="7">P77</strain>
    </source>
</reference>
<protein>
    <submittedName>
        <fullName evidence="7">Cytochrome P450</fullName>
    </submittedName>
</protein>
<dbReference type="GO" id="GO:0004497">
    <property type="term" value="F:monooxygenase activity"/>
    <property type="evidence" value="ECO:0007669"/>
    <property type="project" value="UniProtKB-KW"/>
</dbReference>
<keyword evidence="3" id="KW-0479">Metal-binding</keyword>
<dbReference type="AlphaFoldDB" id="A0A6A5JZ30"/>
<dbReference type="OrthoDB" id="3945418at2759"/>
<dbReference type="InterPro" id="IPR050121">
    <property type="entry name" value="Cytochrome_P450_monoxygenase"/>
</dbReference>
<dbReference type="SUPFAM" id="SSF48264">
    <property type="entry name" value="Cytochrome P450"/>
    <property type="match status" value="1"/>
</dbReference>
<evidence type="ECO:0000313" key="8">
    <source>
        <dbReference type="Proteomes" id="UP000800040"/>
    </source>
</evidence>
<evidence type="ECO:0000256" key="3">
    <source>
        <dbReference type="ARBA" id="ARBA00022723"/>
    </source>
</evidence>
<accession>A0A6A5JZ30</accession>
<evidence type="ECO:0000256" key="1">
    <source>
        <dbReference type="ARBA" id="ARBA00001971"/>
    </source>
</evidence>
<dbReference type="PANTHER" id="PTHR24305">
    <property type="entry name" value="CYTOCHROME P450"/>
    <property type="match status" value="1"/>
</dbReference>
<keyword evidence="6" id="KW-0503">Monooxygenase</keyword>
<dbReference type="GO" id="GO:0005506">
    <property type="term" value="F:iron ion binding"/>
    <property type="evidence" value="ECO:0007669"/>
    <property type="project" value="InterPro"/>
</dbReference>
<sequence length="350" mass="40068">MLKYNGNLAFFSTGEEIAISHLVRFVLLCWVAYSGLRCLYNVCFHPLRKIPGPWMAAMTPFPDFWHDAVRRGNYIWEIQKMHKKYGPIVRINPNEVHIEDPSYYHKVYVGGIHKVNKDASTVAGFGVPESVAATVDHGLHRSRRGYMSPYFTKRSITAMEPLIHERITTLLCRFDGALRDGKRISLDKAFSAMTADIITQGFFGYHYDYLSIPDLVFPIREAFQGVSEIFHWTRFVPWAIKYLKKLPIPVIRLILPPVGTLLALQKEIEDKIIETQETKEPGKQKSVIMQALSDESIPKSERTMQRLLGLSSLLSTTNYYSISQQFQHPTSLVCGPLPRDKITIRTSLTF</sequence>
<name>A0A6A5JZ30_9PLEO</name>
<comment type="similarity">
    <text evidence="2">Belongs to the cytochrome P450 family.</text>
</comment>
<dbReference type="Proteomes" id="UP000800040">
    <property type="component" value="Unassembled WGS sequence"/>
</dbReference>
<dbReference type="InterPro" id="IPR036396">
    <property type="entry name" value="Cyt_P450_sf"/>
</dbReference>
<gene>
    <name evidence="7" type="ORF">BDW02DRAFT_511319</name>
</gene>